<feature type="transmembrane region" description="Helical" evidence="6">
    <location>
        <begin position="77"/>
        <end position="95"/>
    </location>
</feature>
<keyword evidence="10" id="KW-1185">Reference proteome</keyword>
<feature type="region of interest" description="Disordered" evidence="5">
    <location>
        <begin position="169"/>
        <end position="201"/>
    </location>
</feature>
<dbReference type="PANTHER" id="PTHR39608:SF1">
    <property type="entry name" value="INTEGRAL MEMBRANE PROTEIN (AFU_ORTHOLOGUE AFUA_5G08640)"/>
    <property type="match status" value="1"/>
</dbReference>
<feature type="transmembrane region" description="Helical" evidence="6">
    <location>
        <begin position="12"/>
        <end position="33"/>
    </location>
</feature>
<dbReference type="Proteomes" id="UP000091956">
    <property type="component" value="Unassembled WGS sequence"/>
</dbReference>
<keyword evidence="2 6" id="KW-0812">Transmembrane</keyword>
<sequence>MGEASKIVSVLFRFMQLVSASIVAGILGTYLHYVSQAHAHKSGRVVYAISIAGIAIFFSLVLMAPLRYSFFAFPFDFAMFVLWIVAFGLLVNLVGTGGCHSNWYWSNWGYYWGRWYRTVPVSAVTQVQVGTGACGRWRAAVAWSFIGAFFWLFSTALGIYVVTRSWSRNSDGNHTTEVKRREESHMASGVAPNNPHENINRTGAVTQDQESAAGLGTSVQNQQVVSCSQCGTANRLGSQFCSHCGSQQQPSTSMV</sequence>
<name>A0A2P2SWQ4_9PEZI</name>
<protein>
    <submittedName>
        <fullName evidence="9">Uncharacterized protein</fullName>
    </submittedName>
</protein>
<reference evidence="10" key="2">
    <citation type="journal article" date="2018" name="Nat. Commun.">
        <title>Extreme sensitivity to ultraviolet light in the fungal pathogen causing white-nose syndrome of bats.</title>
        <authorList>
            <person name="Palmer J.M."/>
            <person name="Drees K.P."/>
            <person name="Foster J.T."/>
            <person name="Lindner D.L."/>
        </authorList>
    </citation>
    <scope>NUCLEOTIDE SEQUENCE [LARGE SCALE GENOMIC DNA]</scope>
    <source>
        <strain evidence="10">UAMH 10579</strain>
    </source>
</reference>
<feature type="transmembrane region" description="Helical" evidence="6">
    <location>
        <begin position="45"/>
        <end position="65"/>
    </location>
</feature>
<dbReference type="InterPro" id="IPR026870">
    <property type="entry name" value="Zinc_ribbon_dom"/>
</dbReference>
<reference evidence="9 10" key="1">
    <citation type="submission" date="2016-03" db="EMBL/GenBank/DDBJ databases">
        <title>Comparative genomics of Pseudogymnoascus destructans, the fungus causing white-nose syndrome of bats.</title>
        <authorList>
            <person name="Palmer J.M."/>
            <person name="Drees K.P."/>
            <person name="Foster J.T."/>
            <person name="Lindner D.L."/>
        </authorList>
    </citation>
    <scope>NUCLEOTIDE SEQUENCE [LARGE SCALE GENOMIC DNA]</scope>
    <source>
        <strain evidence="9 10">UAMH 10579</strain>
    </source>
</reference>
<dbReference type="GeneID" id="28834329"/>
<dbReference type="Pfam" id="PF01284">
    <property type="entry name" value="MARVEL"/>
    <property type="match status" value="1"/>
</dbReference>
<evidence type="ECO:0000259" key="8">
    <source>
        <dbReference type="Pfam" id="PF13240"/>
    </source>
</evidence>
<dbReference type="RefSeq" id="XP_018134974.1">
    <property type="nucleotide sequence ID" value="XM_018270471.2"/>
</dbReference>
<dbReference type="OrthoDB" id="4074965at2759"/>
<dbReference type="AlphaFoldDB" id="A0A2P2SWQ4"/>
<feature type="domain" description="Zinc-ribbon" evidence="8">
    <location>
        <begin position="227"/>
        <end position="246"/>
    </location>
</feature>
<feature type="transmembrane region" description="Helical" evidence="6">
    <location>
        <begin position="140"/>
        <end position="162"/>
    </location>
</feature>
<evidence type="ECO:0000256" key="2">
    <source>
        <dbReference type="ARBA" id="ARBA00022692"/>
    </source>
</evidence>
<dbReference type="GO" id="GO:0016020">
    <property type="term" value="C:membrane"/>
    <property type="evidence" value="ECO:0007669"/>
    <property type="project" value="UniProtKB-SubCell"/>
</dbReference>
<evidence type="ECO:0000313" key="9">
    <source>
        <dbReference type="EMBL" id="OBU01242.1"/>
    </source>
</evidence>
<dbReference type="PANTHER" id="PTHR39608">
    <property type="entry name" value="INTEGRAL MEMBRANE PROTEIN (AFU_ORTHOLOGUE AFUA_5G08640)"/>
    <property type="match status" value="1"/>
</dbReference>
<comment type="subcellular location">
    <subcellularLocation>
        <location evidence="1">Membrane</location>
        <topology evidence="1">Multi-pass membrane protein</topology>
    </subcellularLocation>
</comment>
<feature type="domain" description="MARVEL" evidence="7">
    <location>
        <begin position="9"/>
        <end position="157"/>
    </location>
</feature>
<evidence type="ECO:0000256" key="5">
    <source>
        <dbReference type="SAM" id="MobiDB-lite"/>
    </source>
</evidence>
<dbReference type="Pfam" id="PF13240">
    <property type="entry name" value="Zn_Ribbon_1"/>
    <property type="match status" value="1"/>
</dbReference>
<evidence type="ECO:0000256" key="4">
    <source>
        <dbReference type="ARBA" id="ARBA00023136"/>
    </source>
</evidence>
<evidence type="ECO:0000259" key="7">
    <source>
        <dbReference type="Pfam" id="PF01284"/>
    </source>
</evidence>
<evidence type="ECO:0000256" key="3">
    <source>
        <dbReference type="ARBA" id="ARBA00022989"/>
    </source>
</evidence>
<proteinExistence type="predicted"/>
<organism evidence="9 10">
    <name type="scientific">Pseudogymnoascus verrucosus</name>
    <dbReference type="NCBI Taxonomy" id="342668"/>
    <lineage>
        <taxon>Eukaryota</taxon>
        <taxon>Fungi</taxon>
        <taxon>Dikarya</taxon>
        <taxon>Ascomycota</taxon>
        <taxon>Pezizomycotina</taxon>
        <taxon>Leotiomycetes</taxon>
        <taxon>Thelebolales</taxon>
        <taxon>Thelebolaceae</taxon>
        <taxon>Pseudogymnoascus</taxon>
    </lineage>
</organism>
<feature type="compositionally biased region" description="Basic and acidic residues" evidence="5">
    <location>
        <begin position="174"/>
        <end position="185"/>
    </location>
</feature>
<accession>A0A2P2SWQ4</accession>
<gene>
    <name evidence="9" type="ORF">VE01_00943</name>
</gene>
<evidence type="ECO:0000313" key="10">
    <source>
        <dbReference type="Proteomes" id="UP000091956"/>
    </source>
</evidence>
<dbReference type="InterPro" id="IPR008253">
    <property type="entry name" value="Marvel"/>
</dbReference>
<keyword evidence="3 6" id="KW-1133">Transmembrane helix</keyword>
<keyword evidence="4 6" id="KW-0472">Membrane</keyword>
<evidence type="ECO:0000256" key="1">
    <source>
        <dbReference type="ARBA" id="ARBA00004141"/>
    </source>
</evidence>
<evidence type="ECO:0000256" key="6">
    <source>
        <dbReference type="SAM" id="Phobius"/>
    </source>
</evidence>
<dbReference type="EMBL" id="KV460207">
    <property type="protein sequence ID" value="OBU01242.1"/>
    <property type="molecule type" value="Genomic_DNA"/>
</dbReference>